<evidence type="ECO:0000313" key="5">
    <source>
        <dbReference type="Proteomes" id="UP000291995"/>
    </source>
</evidence>
<dbReference type="AlphaFoldDB" id="A0AAP9CGD8"/>
<evidence type="ECO:0000313" key="2">
    <source>
        <dbReference type="EMBL" id="ATQ16407.1"/>
    </source>
</evidence>
<reference evidence="3" key="2">
    <citation type="submission" date="2022-12" db="EMBL/GenBank/DDBJ databases">
        <title>Whole genome sequencing of Borrelia miyamotoi strains isolated at the Russian territory.</title>
        <authorList>
            <person name="Kuleshov K.V."/>
            <person name="Platonov A.E."/>
            <person name="Goptar I.A."/>
            <person name="Shipulin G.A."/>
            <person name="Markelov M.L."/>
            <person name="Koetsveld J."/>
            <person name="Kolyasnikova N.M."/>
            <person name="Sarksyan D.S."/>
            <person name="Toporkova M.G."/>
            <person name="Hovius J.W."/>
        </authorList>
    </citation>
    <scope>NUCLEOTIDE SEQUENCE</scope>
    <source>
        <strain evidence="2 4">Yekat-1</strain>
        <strain evidence="3">Yekat-76</strain>
        <plasmid evidence="3">lp72</plasmid>
        <plasmid evidence="2 4">pYekat-1-lp72</plasmid>
    </source>
</reference>
<gene>
    <name evidence="2" type="ORF">CNO13_04280</name>
    <name evidence="3" type="ORF">EZU67_04255</name>
</gene>
<keyword evidence="4" id="KW-1185">Reference proteome</keyword>
<keyword evidence="1" id="KW-0812">Transmembrane</keyword>
<geneLocation type="plasmid" evidence="3 5">
    <name>lp72</name>
</geneLocation>
<dbReference type="RefSeq" id="WP_025444158.1">
    <property type="nucleotide sequence ID" value="NZ_CP024206.2"/>
</dbReference>
<evidence type="ECO:0000313" key="4">
    <source>
        <dbReference type="Proteomes" id="UP000230633"/>
    </source>
</evidence>
<keyword evidence="3" id="KW-0614">Plasmid</keyword>
<evidence type="ECO:0000313" key="3">
    <source>
        <dbReference type="EMBL" id="QBK62388.1"/>
    </source>
</evidence>
<feature type="transmembrane region" description="Helical" evidence="1">
    <location>
        <begin position="20"/>
        <end position="41"/>
    </location>
</feature>
<evidence type="ECO:0000256" key="1">
    <source>
        <dbReference type="SAM" id="Phobius"/>
    </source>
</evidence>
<keyword evidence="1" id="KW-0472">Membrane</keyword>
<organism evidence="3 5">
    <name type="scientific">Borrelia miyamotoi</name>
    <dbReference type="NCBI Taxonomy" id="47466"/>
    <lineage>
        <taxon>Bacteria</taxon>
        <taxon>Pseudomonadati</taxon>
        <taxon>Spirochaetota</taxon>
        <taxon>Spirochaetia</taxon>
        <taxon>Spirochaetales</taxon>
        <taxon>Borreliaceae</taxon>
        <taxon>Borrelia</taxon>
    </lineage>
</organism>
<name>A0AAP9CGD8_9SPIR</name>
<proteinExistence type="predicted"/>
<dbReference type="Proteomes" id="UP000230633">
    <property type="component" value="Plasmid pYekat-1-lp72"/>
</dbReference>
<dbReference type="Proteomes" id="UP000291995">
    <property type="component" value="Plasmid lp72"/>
</dbReference>
<protein>
    <submittedName>
        <fullName evidence="3">Uncharacterized protein</fullName>
    </submittedName>
</protein>
<keyword evidence="1" id="KW-1133">Transmembrane helix</keyword>
<sequence>MTRLFNFLSNIDETKLMITGGIAIFTLITFIPLTIILSPIIKDTTKTIKYLILKIINKN</sequence>
<accession>A0AAP9CGD8</accession>
<reference evidence="5" key="1">
    <citation type="submission" date="2019-03" db="EMBL/GenBank/DDBJ databases">
        <title>Whole genome sequencing of Borrelia miyamotoi strains isolated at the Russian territory.</title>
        <authorList>
            <person name="Kuleshov K.V."/>
            <person name="Platonov A.E."/>
            <person name="Goptar I.A."/>
            <person name="Shipulin G.A."/>
            <person name="Markelov M.L."/>
            <person name="Koetsveld J."/>
            <person name="Kolyasnikova N.M."/>
            <person name="Sarksyan D.S."/>
            <person name="Toporkova M.G."/>
            <person name="Hovius J.W."/>
        </authorList>
    </citation>
    <scope>NUCLEOTIDE SEQUENCE [LARGE SCALE GENOMIC DNA]</scope>
    <source>
        <strain evidence="5">Yekat-76</strain>
        <plasmid evidence="5">lp72</plasmid>
    </source>
</reference>
<dbReference type="EMBL" id="CP036558">
    <property type="protein sequence ID" value="QBK62388.1"/>
    <property type="molecule type" value="Genomic_DNA"/>
</dbReference>
<geneLocation type="plasmid" evidence="2 4">
    <name>pYekat-1-lp72</name>
</geneLocation>
<dbReference type="EMBL" id="CP024334">
    <property type="protein sequence ID" value="ATQ16407.1"/>
    <property type="molecule type" value="Genomic_DNA"/>
</dbReference>